<organism evidence="2 3">
    <name type="scientific">Frankliniella occidentalis</name>
    <name type="common">Western flower thrips</name>
    <name type="synonym">Euthrips occidentalis</name>
    <dbReference type="NCBI Taxonomy" id="133901"/>
    <lineage>
        <taxon>Eukaryota</taxon>
        <taxon>Metazoa</taxon>
        <taxon>Ecdysozoa</taxon>
        <taxon>Arthropoda</taxon>
        <taxon>Hexapoda</taxon>
        <taxon>Insecta</taxon>
        <taxon>Pterygota</taxon>
        <taxon>Neoptera</taxon>
        <taxon>Paraneoptera</taxon>
        <taxon>Thysanoptera</taxon>
        <taxon>Terebrantia</taxon>
        <taxon>Thripoidea</taxon>
        <taxon>Thripidae</taxon>
        <taxon>Frankliniella</taxon>
    </lineage>
</organism>
<evidence type="ECO:0000256" key="1">
    <source>
        <dbReference type="SAM" id="Coils"/>
    </source>
</evidence>
<proteinExistence type="predicted"/>
<reference evidence="3" key="1">
    <citation type="submission" date="2025-08" db="UniProtKB">
        <authorList>
            <consortium name="RefSeq"/>
        </authorList>
    </citation>
    <scope>IDENTIFICATION</scope>
    <source>
        <tissue evidence="3">Whole organism</tissue>
    </source>
</reference>
<evidence type="ECO:0000313" key="2">
    <source>
        <dbReference type="Proteomes" id="UP000504606"/>
    </source>
</evidence>
<feature type="coiled-coil region" evidence="1">
    <location>
        <begin position="19"/>
        <end position="53"/>
    </location>
</feature>
<dbReference type="OrthoDB" id="295355at2759"/>
<dbReference type="PANTHER" id="PTHR28661:SF1">
    <property type="entry name" value="MICROTUBULE NUCLEATION FACTOR SSNA1"/>
    <property type="match status" value="1"/>
</dbReference>
<keyword evidence="2" id="KW-1185">Reference proteome</keyword>
<protein>
    <submittedName>
        <fullName evidence="3">Microtubule nucleation factor SSNA1-like</fullName>
    </submittedName>
</protein>
<evidence type="ECO:0000313" key="3">
    <source>
        <dbReference type="RefSeq" id="XP_026286294.1"/>
    </source>
</evidence>
<dbReference type="GO" id="GO:0036064">
    <property type="term" value="C:ciliary basal body"/>
    <property type="evidence" value="ECO:0007669"/>
    <property type="project" value="TreeGrafter"/>
</dbReference>
<name>A0A6J1SYG7_FRAOC</name>
<sequence length="111" mass="12794">MSEQGAALQTYNQELVKGIEALKRRRSELLQSMKEDEQQKEVLEKEMASVKEKLMTVCSRLNDRLQKKAYYDNAIENSETAYMKILESSQALLSVVRQEARSIEHSKQVSP</sequence>
<accession>A0A6J1SYG7</accession>
<dbReference type="PANTHER" id="PTHR28661">
    <property type="entry name" value="SJOEGREN SYNDROME NUCLEAR AUTOANTIGEN 1"/>
    <property type="match status" value="1"/>
</dbReference>
<gene>
    <name evidence="3" type="primary">LOC113211953</name>
</gene>
<keyword evidence="1" id="KW-0175">Coiled coil</keyword>
<dbReference type="Proteomes" id="UP000504606">
    <property type="component" value="Unplaced"/>
</dbReference>
<dbReference type="AlphaFoldDB" id="A0A6J1SYG7"/>
<dbReference type="GeneID" id="113211953"/>
<dbReference type="KEGG" id="foc:113211953"/>
<dbReference type="InterPro" id="IPR033362">
    <property type="entry name" value="SSNA1_fam"/>
</dbReference>
<dbReference type="RefSeq" id="XP_026286294.1">
    <property type="nucleotide sequence ID" value="XM_026430509.2"/>
</dbReference>